<evidence type="ECO:0000256" key="2">
    <source>
        <dbReference type="SAM" id="MobiDB-lite"/>
    </source>
</evidence>
<dbReference type="PANTHER" id="PTHR47080:SF2">
    <property type="entry name" value="GLUTAMINE-RICH PROTEIN 2"/>
    <property type="match status" value="1"/>
</dbReference>
<feature type="region of interest" description="Disordered" evidence="2">
    <location>
        <begin position="910"/>
        <end position="993"/>
    </location>
</feature>
<feature type="region of interest" description="Disordered" evidence="2">
    <location>
        <begin position="502"/>
        <end position="522"/>
    </location>
</feature>
<reference evidence="4 5" key="1">
    <citation type="journal article" date="2023" name="Mol. Biol. Evol.">
        <title>Genomics of Secondarily Temperate Adaptation in the Only Non-Antarctic Icefish.</title>
        <authorList>
            <person name="Rivera-Colon A.G."/>
            <person name="Rayamajhi N."/>
            <person name="Minhas B.F."/>
            <person name="Madrigal G."/>
            <person name="Bilyk K.T."/>
            <person name="Yoon V."/>
            <person name="Hune M."/>
            <person name="Gregory S."/>
            <person name="Cheng C.H.C."/>
            <person name="Catchen J.M."/>
        </authorList>
    </citation>
    <scope>NUCLEOTIDE SEQUENCE [LARGE SCALE GENOMIC DNA]</scope>
    <source>
        <tissue evidence="4">White muscle</tissue>
    </source>
</reference>
<keyword evidence="1" id="KW-0175">Coiled coil</keyword>
<comment type="caution">
    <text evidence="4">The sequence shown here is derived from an EMBL/GenBank/DDBJ whole genome shotgun (WGS) entry which is preliminary data.</text>
</comment>
<proteinExistence type="predicted"/>
<evidence type="ECO:0000256" key="1">
    <source>
        <dbReference type="SAM" id="Coils"/>
    </source>
</evidence>
<feature type="coiled-coil region" evidence="1">
    <location>
        <begin position="439"/>
        <end position="496"/>
    </location>
</feature>
<dbReference type="InterPro" id="IPR032013">
    <property type="entry name" value="DUF4795"/>
</dbReference>
<feature type="coiled-coil region" evidence="1">
    <location>
        <begin position="138"/>
        <end position="172"/>
    </location>
</feature>
<feature type="region of interest" description="Disordered" evidence="2">
    <location>
        <begin position="253"/>
        <end position="330"/>
    </location>
</feature>
<feature type="compositionally biased region" description="Low complexity" evidence="2">
    <location>
        <begin position="266"/>
        <end position="281"/>
    </location>
</feature>
<feature type="compositionally biased region" description="Polar residues" evidence="2">
    <location>
        <begin position="108"/>
        <end position="117"/>
    </location>
</feature>
<dbReference type="AlphaFoldDB" id="A0AAN8HFI7"/>
<dbReference type="PANTHER" id="PTHR47080">
    <property type="entry name" value="CHROMOSOME 16 OPEN READING FRAME 96"/>
    <property type="match status" value="1"/>
</dbReference>
<evidence type="ECO:0000313" key="4">
    <source>
        <dbReference type="EMBL" id="KAK5913508.1"/>
    </source>
</evidence>
<dbReference type="Proteomes" id="UP001331515">
    <property type="component" value="Unassembled WGS sequence"/>
</dbReference>
<keyword evidence="5" id="KW-1185">Reference proteome</keyword>
<gene>
    <name evidence="4" type="ORF">CgunFtcFv8_008034</name>
</gene>
<protein>
    <recommendedName>
        <fullName evidence="3">DUF4795 domain-containing protein</fullName>
    </recommendedName>
</protein>
<evidence type="ECO:0000313" key="5">
    <source>
        <dbReference type="Proteomes" id="UP001331515"/>
    </source>
</evidence>
<feature type="compositionally biased region" description="Polar residues" evidence="2">
    <location>
        <begin position="969"/>
        <end position="984"/>
    </location>
</feature>
<evidence type="ECO:0000259" key="3">
    <source>
        <dbReference type="Pfam" id="PF16043"/>
    </source>
</evidence>
<feature type="region of interest" description="Disordered" evidence="2">
    <location>
        <begin position="417"/>
        <end position="439"/>
    </location>
</feature>
<dbReference type="EMBL" id="JAURVH010001527">
    <property type="protein sequence ID" value="KAK5913508.1"/>
    <property type="molecule type" value="Genomic_DNA"/>
</dbReference>
<feature type="domain" description="DUF4795" evidence="3">
    <location>
        <begin position="563"/>
        <end position="764"/>
    </location>
</feature>
<feature type="coiled-coil region" evidence="1">
    <location>
        <begin position="382"/>
        <end position="409"/>
    </location>
</feature>
<feature type="compositionally biased region" description="Basic and acidic residues" evidence="2">
    <location>
        <begin position="920"/>
        <end position="929"/>
    </location>
</feature>
<name>A0AAN8HFI7_CHAGU</name>
<organism evidence="4 5">
    <name type="scientific">Champsocephalus gunnari</name>
    <name type="common">Mackerel icefish</name>
    <dbReference type="NCBI Taxonomy" id="52237"/>
    <lineage>
        <taxon>Eukaryota</taxon>
        <taxon>Metazoa</taxon>
        <taxon>Chordata</taxon>
        <taxon>Craniata</taxon>
        <taxon>Vertebrata</taxon>
        <taxon>Euteleostomi</taxon>
        <taxon>Actinopterygii</taxon>
        <taxon>Neopterygii</taxon>
        <taxon>Teleostei</taxon>
        <taxon>Neoteleostei</taxon>
        <taxon>Acanthomorphata</taxon>
        <taxon>Eupercaria</taxon>
        <taxon>Perciformes</taxon>
        <taxon>Notothenioidei</taxon>
        <taxon>Channichthyidae</taxon>
        <taxon>Champsocephalus</taxon>
    </lineage>
</organism>
<feature type="compositionally biased region" description="Polar residues" evidence="2">
    <location>
        <begin position="946"/>
        <end position="957"/>
    </location>
</feature>
<feature type="region of interest" description="Disordered" evidence="2">
    <location>
        <begin position="47"/>
        <end position="117"/>
    </location>
</feature>
<feature type="coiled-coil region" evidence="1">
    <location>
        <begin position="569"/>
        <end position="617"/>
    </location>
</feature>
<accession>A0AAN8HFI7</accession>
<feature type="compositionally biased region" description="Basic and acidic residues" evidence="2">
    <location>
        <begin position="65"/>
        <end position="89"/>
    </location>
</feature>
<sequence length="993" mass="110817">MENISLVDLLNLAIGTPSKGAVNFSALYALLNSILRQLDIRELKTEWTDTSPRYGPPESPSPQQVDKHTEEEKEEKEEKQKQEKQEQEKQQVQSDISTGLELEVQPGTELQQRVDSSMSLVLSPGPAADGQGRLLCRIQTCEDGLSEAMKLIQELNNQGNNLKEERKDLCQQQVGAEAVSISEVEKCCHQVDALQEAVKSLKDAFQKFPAPEELSQCVTWDVMQSSLLSEREILQKDLVNSGLIDRAKEIRPTHTPFHGSFTAANTTPSHTSTPSSPSPLEDPSRPTAPGSLDTEAPSVPSGPPQQTDPETDGTAATLLPRKASGSERYTETVDALRNMGKLKESFSKLEARVAVLEQGKLEPAQLKHLKELITNKGSRNASNNMMDQLNQQKALIDNLMKDREKLDSLEDMFMNMSSQDRESSSEAAPGNEEADSKASLELRQQISYLRRSVQKLEEDLKQLKAQQALTLERTEVQHLQNQLDDLRGMLEDMTQSLTSDLTEVGQDEGDDDSQGLGSAFTGKPVNVGRKLSLLFQHYEQLQDAVSSLFQQHSGGRAQPPNDGENGELVNDVQNAILQLQTDCEKLTETTRFLHEDNSQKQSHIEELYKTTEELQEKKADKQMVESEIKKASKCGPDGKVSRLQFDSVTEQLNAMFQELLNKVTGQEQDWHKVIERLSSEMECKLNRIELNSVKKQLEDRWRSIQEKLQGQGTPEQEDAAGIRKQLVDRFHCLSCDRPVVMHNSGQQVVKLSTAGFPSHKSIRPFTVYALEQFRQHYRRMKPGSNRYSFDGVTASWKREQLQKSHDVMCRQIERDQRTMKNCNTAGDNLNQNQPGILHERVSEMTDYSHLAVLRSCGGSHTITTASQRRTNLQTNKYPPRAESEEVDIVGLDGHIYKGRLNAPSIRNTETKLPTIPTKDGMCKTKDKAKCPHKPTASPEGHHPHSAKSNQGSHSASSLLERDWPVSALGCTSQSSVTAAESNTEPPAGAPLDL</sequence>
<dbReference type="Pfam" id="PF16043">
    <property type="entry name" value="DUF4795"/>
    <property type="match status" value="1"/>
</dbReference>